<dbReference type="GO" id="GO:0005739">
    <property type="term" value="C:mitochondrion"/>
    <property type="evidence" value="ECO:0007669"/>
    <property type="project" value="TreeGrafter"/>
</dbReference>
<name>A0AAE0JZV4_9PEZI</name>
<dbReference type="InterPro" id="IPR038814">
    <property type="entry name" value="AIM11"/>
</dbReference>
<sequence>MSFFSSLFGSGSKQANGSTPSLPAAAAAAPPPPPSLPLPLQTQTPPADPPRISAVEAWPQQSLETKPSPLPTKRTLKQFGLFCGGASFMVFSIIISRRAVAKHMRASQLKFYQPNHNTGRRGDAAKELEGRNPLVAFEALNLATLNMISFAVMATGGLSWALDVSSIDDLRRMARRSMDLQGGDADEAAEKEVAEWVAKMLGLSPTL</sequence>
<evidence type="ECO:0000256" key="5">
    <source>
        <dbReference type="SAM" id="MobiDB-lite"/>
    </source>
</evidence>
<protein>
    <recommendedName>
        <fullName evidence="4">Altered inheritance of mitochondria protein 11</fullName>
    </recommendedName>
</protein>
<keyword evidence="3 4" id="KW-0472">Membrane</keyword>
<evidence type="ECO:0000256" key="3">
    <source>
        <dbReference type="ARBA" id="ARBA00023136"/>
    </source>
</evidence>
<feature type="transmembrane region" description="Helical" evidence="4">
    <location>
        <begin position="79"/>
        <end position="100"/>
    </location>
</feature>
<feature type="region of interest" description="Disordered" evidence="5">
    <location>
        <begin position="1"/>
        <end position="52"/>
    </location>
</feature>
<dbReference type="PANTHER" id="PTHR39136:SF1">
    <property type="entry name" value="ALTERED INHERITANCE OF MITOCHONDRIA PROTEIN 11"/>
    <property type="match status" value="1"/>
</dbReference>
<feature type="compositionally biased region" description="Low complexity" evidence="5">
    <location>
        <begin position="1"/>
        <end position="28"/>
    </location>
</feature>
<dbReference type="AlphaFoldDB" id="A0AAE0JZV4"/>
<dbReference type="PANTHER" id="PTHR39136">
    <property type="entry name" value="ALTERED INHERITANCE OF MITOCHONDRIA PROTEIN 11"/>
    <property type="match status" value="1"/>
</dbReference>
<comment type="subcellular location">
    <subcellularLocation>
        <location evidence="4">Membrane</location>
        <topology evidence="4">Multi-pass membrane protein</topology>
    </subcellularLocation>
</comment>
<comment type="caution">
    <text evidence="6">The sequence shown here is derived from an EMBL/GenBank/DDBJ whole genome shotgun (WGS) entry which is preliminary data.</text>
</comment>
<organism evidence="6 7">
    <name type="scientific">Lasiosphaeria ovina</name>
    <dbReference type="NCBI Taxonomy" id="92902"/>
    <lineage>
        <taxon>Eukaryota</taxon>
        <taxon>Fungi</taxon>
        <taxon>Dikarya</taxon>
        <taxon>Ascomycota</taxon>
        <taxon>Pezizomycotina</taxon>
        <taxon>Sordariomycetes</taxon>
        <taxon>Sordariomycetidae</taxon>
        <taxon>Sordariales</taxon>
        <taxon>Lasiosphaeriaceae</taxon>
        <taxon>Lasiosphaeria</taxon>
    </lineage>
</organism>
<evidence type="ECO:0000313" key="6">
    <source>
        <dbReference type="EMBL" id="KAK3366985.1"/>
    </source>
</evidence>
<reference evidence="6" key="1">
    <citation type="journal article" date="2023" name="Mol. Phylogenet. Evol.">
        <title>Genome-scale phylogeny and comparative genomics of the fungal order Sordariales.</title>
        <authorList>
            <person name="Hensen N."/>
            <person name="Bonometti L."/>
            <person name="Westerberg I."/>
            <person name="Brannstrom I.O."/>
            <person name="Guillou S."/>
            <person name="Cros-Aarteil S."/>
            <person name="Calhoun S."/>
            <person name="Haridas S."/>
            <person name="Kuo A."/>
            <person name="Mondo S."/>
            <person name="Pangilinan J."/>
            <person name="Riley R."/>
            <person name="LaButti K."/>
            <person name="Andreopoulos B."/>
            <person name="Lipzen A."/>
            <person name="Chen C."/>
            <person name="Yan M."/>
            <person name="Daum C."/>
            <person name="Ng V."/>
            <person name="Clum A."/>
            <person name="Steindorff A."/>
            <person name="Ohm R.A."/>
            <person name="Martin F."/>
            <person name="Silar P."/>
            <person name="Natvig D.O."/>
            <person name="Lalanne C."/>
            <person name="Gautier V."/>
            <person name="Ament-Velasquez S.L."/>
            <person name="Kruys A."/>
            <person name="Hutchinson M.I."/>
            <person name="Powell A.J."/>
            <person name="Barry K."/>
            <person name="Miller A.N."/>
            <person name="Grigoriev I.V."/>
            <person name="Debuchy R."/>
            <person name="Gladieux P."/>
            <person name="Hiltunen Thoren M."/>
            <person name="Johannesson H."/>
        </authorList>
    </citation>
    <scope>NUCLEOTIDE SEQUENCE</scope>
    <source>
        <strain evidence="6">CBS 958.72</strain>
    </source>
</reference>
<keyword evidence="1 4" id="KW-0812">Transmembrane</keyword>
<proteinExistence type="inferred from homology"/>
<reference evidence="6" key="2">
    <citation type="submission" date="2023-06" db="EMBL/GenBank/DDBJ databases">
        <authorList>
            <consortium name="Lawrence Berkeley National Laboratory"/>
            <person name="Haridas S."/>
            <person name="Hensen N."/>
            <person name="Bonometti L."/>
            <person name="Westerberg I."/>
            <person name="Brannstrom I.O."/>
            <person name="Guillou S."/>
            <person name="Cros-Aarteil S."/>
            <person name="Calhoun S."/>
            <person name="Kuo A."/>
            <person name="Mondo S."/>
            <person name="Pangilinan J."/>
            <person name="Riley R."/>
            <person name="Labutti K."/>
            <person name="Andreopoulos B."/>
            <person name="Lipzen A."/>
            <person name="Chen C."/>
            <person name="Yanf M."/>
            <person name="Daum C."/>
            <person name="Ng V."/>
            <person name="Clum A."/>
            <person name="Steindorff A."/>
            <person name="Ohm R."/>
            <person name="Martin F."/>
            <person name="Silar P."/>
            <person name="Natvig D."/>
            <person name="Lalanne C."/>
            <person name="Gautier V."/>
            <person name="Ament-Velasquez S.L."/>
            <person name="Kruys A."/>
            <person name="Hutchinson M.I."/>
            <person name="Powell A.J."/>
            <person name="Barry K."/>
            <person name="Miller A.N."/>
            <person name="Grigoriev I.V."/>
            <person name="Debuchy R."/>
            <person name="Gladieux P."/>
            <person name="Thoren M.H."/>
            <person name="Johannesson H."/>
        </authorList>
    </citation>
    <scope>NUCLEOTIDE SEQUENCE</scope>
    <source>
        <strain evidence="6">CBS 958.72</strain>
    </source>
</reference>
<evidence type="ECO:0000256" key="1">
    <source>
        <dbReference type="ARBA" id="ARBA00022692"/>
    </source>
</evidence>
<dbReference type="GO" id="GO:0016020">
    <property type="term" value="C:membrane"/>
    <property type="evidence" value="ECO:0007669"/>
    <property type="project" value="UniProtKB-SubCell"/>
</dbReference>
<keyword evidence="2 4" id="KW-1133">Transmembrane helix</keyword>
<dbReference type="EMBL" id="JAULSN010000007">
    <property type="protein sequence ID" value="KAK3366985.1"/>
    <property type="molecule type" value="Genomic_DNA"/>
</dbReference>
<evidence type="ECO:0000313" key="7">
    <source>
        <dbReference type="Proteomes" id="UP001287356"/>
    </source>
</evidence>
<comment type="similarity">
    <text evidence="4">Belongs to the AIM11 family.</text>
</comment>
<evidence type="ECO:0000256" key="4">
    <source>
        <dbReference type="RuleBase" id="RU367098"/>
    </source>
</evidence>
<keyword evidence="7" id="KW-1185">Reference proteome</keyword>
<evidence type="ECO:0000256" key="2">
    <source>
        <dbReference type="ARBA" id="ARBA00022989"/>
    </source>
</evidence>
<accession>A0AAE0JZV4</accession>
<dbReference type="Proteomes" id="UP001287356">
    <property type="component" value="Unassembled WGS sequence"/>
</dbReference>
<gene>
    <name evidence="4" type="primary">AIM11</name>
    <name evidence="6" type="ORF">B0T24DRAFT_651388</name>
</gene>